<dbReference type="PANTHER" id="PTHR14237:SF88">
    <property type="entry name" value="PYRIDOXAL PHOSPHATE (PLP)-DEPENDENT TRANSFERASES SUPERFAMILY PROTEIN"/>
    <property type="match status" value="1"/>
</dbReference>
<organism evidence="2 3">
    <name type="scientific">Platanthera zijinensis</name>
    <dbReference type="NCBI Taxonomy" id="2320716"/>
    <lineage>
        <taxon>Eukaryota</taxon>
        <taxon>Viridiplantae</taxon>
        <taxon>Streptophyta</taxon>
        <taxon>Embryophyta</taxon>
        <taxon>Tracheophyta</taxon>
        <taxon>Spermatophyta</taxon>
        <taxon>Magnoliopsida</taxon>
        <taxon>Liliopsida</taxon>
        <taxon>Asparagales</taxon>
        <taxon>Orchidaceae</taxon>
        <taxon>Orchidoideae</taxon>
        <taxon>Orchideae</taxon>
        <taxon>Orchidinae</taxon>
        <taxon>Platanthera</taxon>
    </lineage>
</organism>
<evidence type="ECO:0000313" key="2">
    <source>
        <dbReference type="EMBL" id="KAK8935220.1"/>
    </source>
</evidence>
<evidence type="ECO:0008006" key="4">
    <source>
        <dbReference type="Google" id="ProtNLM"/>
    </source>
</evidence>
<evidence type="ECO:0000256" key="1">
    <source>
        <dbReference type="SAM" id="MobiDB-lite"/>
    </source>
</evidence>
<evidence type="ECO:0000313" key="3">
    <source>
        <dbReference type="Proteomes" id="UP001418222"/>
    </source>
</evidence>
<gene>
    <name evidence="2" type="ORF">KSP39_PZI013244</name>
</gene>
<accession>A0AAP0G2Z9</accession>
<sequence>MLFYLHKYLRKPSRARKQEESRPPEMLSPSRNHAGEFAAAATVCCGSPCLRDATEQLNSENRLAVKGATSARAAGRSNFVKLSTFSLLPNPHFTNHESIPPILEAFSNFAAVFPQYGETQRADVIRDGEYSHLADHVCLDYSGVNLFSHAQMNAPAATSTAFSSTWRPPFFSISYKSTSLKSEVAHGEQNRGFEFSIRNRIMSFLKITGEDYGMVCTTNRTAAFRLLGETYPFQSNNKLLTVYDYESEAVTAMAESAENRGAKVMSSCFSWPGMRIQSAQLRKMLATKKKKRGLFVFPHMSRMTGVRYPYLWLKFARENGWHVALDACTLGPKDMDTLGIALLQPDFIICSFFKVFGENPLGFAGLFIKKSSLEVLQTSVLARSIGIVSIIPAGSLSDLTGEEVDDTTSSFSGPIPVSSREKYYFDNPVTAPEEEGEETEEQEEEEEEEELSSEIVEVRSQSTGDTQEEIVFSGLDHADSLGLVIIHNRLRCITNWLVIALMKLRHPHSKNESSLVRIYGPRVKFDRGPALAFNLFDWKGEKINPALVQKLADRGSISLSCGFLQKIMFSEEYEQVKEAVLERRECEIRASGNKKRENRNLGITVVNASFGFLANFEDAYRLWAFVAKFLDADFVEKERWKYVSLNQKMIEL</sequence>
<keyword evidence="3" id="KW-1185">Reference proteome</keyword>
<name>A0AAP0G2Z9_9ASPA</name>
<dbReference type="SUPFAM" id="SSF53383">
    <property type="entry name" value="PLP-dependent transferases"/>
    <property type="match status" value="1"/>
</dbReference>
<protein>
    <recommendedName>
        <fullName evidence="4">Molybdenum cofactor sulfurase</fullName>
    </recommendedName>
</protein>
<dbReference type="PANTHER" id="PTHR14237">
    <property type="entry name" value="MOLYBDOPTERIN COFACTOR SULFURASE MOSC"/>
    <property type="match status" value="1"/>
</dbReference>
<comment type="caution">
    <text evidence="2">The sequence shown here is derived from an EMBL/GenBank/DDBJ whole genome shotgun (WGS) entry which is preliminary data.</text>
</comment>
<dbReference type="InterPro" id="IPR015421">
    <property type="entry name" value="PyrdxlP-dep_Trfase_major"/>
</dbReference>
<feature type="region of interest" description="Disordered" evidence="1">
    <location>
        <begin position="431"/>
        <end position="465"/>
    </location>
</feature>
<dbReference type="InterPro" id="IPR015424">
    <property type="entry name" value="PyrdxlP-dep_Trfase"/>
</dbReference>
<feature type="compositionally biased region" description="Acidic residues" evidence="1">
    <location>
        <begin position="432"/>
        <end position="452"/>
    </location>
</feature>
<proteinExistence type="predicted"/>
<dbReference type="Proteomes" id="UP001418222">
    <property type="component" value="Unassembled WGS sequence"/>
</dbReference>
<dbReference type="Gene3D" id="3.40.640.10">
    <property type="entry name" value="Type I PLP-dependent aspartate aminotransferase-like (Major domain)"/>
    <property type="match status" value="1"/>
</dbReference>
<dbReference type="AlphaFoldDB" id="A0AAP0G2Z9"/>
<dbReference type="EMBL" id="JBBWWQ010000011">
    <property type="protein sequence ID" value="KAK8935220.1"/>
    <property type="molecule type" value="Genomic_DNA"/>
</dbReference>
<reference evidence="2 3" key="1">
    <citation type="journal article" date="2022" name="Nat. Plants">
        <title>Genomes of leafy and leafless Platanthera orchids illuminate the evolution of mycoheterotrophy.</title>
        <authorList>
            <person name="Li M.H."/>
            <person name="Liu K.W."/>
            <person name="Li Z."/>
            <person name="Lu H.C."/>
            <person name="Ye Q.L."/>
            <person name="Zhang D."/>
            <person name="Wang J.Y."/>
            <person name="Li Y.F."/>
            <person name="Zhong Z.M."/>
            <person name="Liu X."/>
            <person name="Yu X."/>
            <person name="Liu D.K."/>
            <person name="Tu X.D."/>
            <person name="Liu B."/>
            <person name="Hao Y."/>
            <person name="Liao X.Y."/>
            <person name="Jiang Y.T."/>
            <person name="Sun W.H."/>
            <person name="Chen J."/>
            <person name="Chen Y.Q."/>
            <person name="Ai Y."/>
            <person name="Zhai J.W."/>
            <person name="Wu S.S."/>
            <person name="Zhou Z."/>
            <person name="Hsiao Y.Y."/>
            <person name="Wu W.L."/>
            <person name="Chen Y.Y."/>
            <person name="Lin Y.F."/>
            <person name="Hsu J.L."/>
            <person name="Li C.Y."/>
            <person name="Wang Z.W."/>
            <person name="Zhao X."/>
            <person name="Zhong W.Y."/>
            <person name="Ma X.K."/>
            <person name="Ma L."/>
            <person name="Huang J."/>
            <person name="Chen G.Z."/>
            <person name="Huang M.Z."/>
            <person name="Huang L."/>
            <person name="Peng D.H."/>
            <person name="Luo Y.B."/>
            <person name="Zou S.Q."/>
            <person name="Chen S.P."/>
            <person name="Lan S."/>
            <person name="Tsai W.C."/>
            <person name="Van de Peer Y."/>
            <person name="Liu Z.J."/>
        </authorList>
    </citation>
    <scope>NUCLEOTIDE SEQUENCE [LARGE SCALE GENOMIC DNA]</scope>
    <source>
        <strain evidence="2">Lor287</strain>
    </source>
</reference>